<organism evidence="1 2">
    <name type="scientific">Azospirillum oleiclasticum</name>
    <dbReference type="NCBI Taxonomy" id="2735135"/>
    <lineage>
        <taxon>Bacteria</taxon>
        <taxon>Pseudomonadati</taxon>
        <taxon>Pseudomonadota</taxon>
        <taxon>Alphaproteobacteria</taxon>
        <taxon>Rhodospirillales</taxon>
        <taxon>Azospirillaceae</taxon>
        <taxon>Azospirillum</taxon>
    </lineage>
</organism>
<proteinExistence type="predicted"/>
<dbReference type="RefSeq" id="WP_180284731.1">
    <property type="nucleotide sequence ID" value="NZ_JABFDB010000023.1"/>
</dbReference>
<evidence type="ECO:0000313" key="2">
    <source>
        <dbReference type="Proteomes" id="UP000584642"/>
    </source>
</evidence>
<evidence type="ECO:0000313" key="1">
    <source>
        <dbReference type="EMBL" id="NYZ22951.1"/>
    </source>
</evidence>
<dbReference type="EMBL" id="JABFDB010000023">
    <property type="protein sequence ID" value="NYZ22951.1"/>
    <property type="molecule type" value="Genomic_DNA"/>
</dbReference>
<reference evidence="1 2" key="1">
    <citation type="submission" date="2020-05" db="EMBL/GenBank/DDBJ databases">
        <title>Azospirillum oleiclasticum sp. nov, a nitrogen-fixing and heavy crude oil-emulsifying bacterium isolated from the crude oil of Yumen Oilfield.</title>
        <authorList>
            <person name="Wu D."/>
            <person name="Cai M."/>
            <person name="Zhang X."/>
        </authorList>
    </citation>
    <scope>NUCLEOTIDE SEQUENCE [LARGE SCALE GENOMIC DNA]</scope>
    <source>
        <strain evidence="1 2">ROY-1-1-2</strain>
    </source>
</reference>
<comment type="caution">
    <text evidence="1">The sequence shown here is derived from an EMBL/GenBank/DDBJ whole genome shotgun (WGS) entry which is preliminary data.</text>
</comment>
<name>A0ABX2TFG0_9PROT</name>
<dbReference type="Proteomes" id="UP000584642">
    <property type="component" value="Unassembled WGS sequence"/>
</dbReference>
<protein>
    <submittedName>
        <fullName evidence="1">Uncharacterized protein</fullName>
    </submittedName>
</protein>
<accession>A0ABX2TFG0</accession>
<sequence>MTTFLGKVFVSTDGKGRKNVIVKTSQGSESKTDENGFANVTLDNKKSRSAEIFINGKKVWSGFCSEIAGKEIVVET</sequence>
<gene>
    <name evidence="1" type="ORF">HND93_24865</name>
</gene>
<keyword evidence="2" id="KW-1185">Reference proteome</keyword>